<feature type="active site" description="Schiff-base intermediate with substrate; via topaquinone" evidence="6">
    <location>
        <position position="582"/>
    </location>
</feature>
<dbReference type="GO" id="GO:0009308">
    <property type="term" value="P:amine metabolic process"/>
    <property type="evidence" value="ECO:0007669"/>
    <property type="project" value="UniProtKB-UniRule"/>
</dbReference>
<keyword evidence="9" id="KW-0812">Transmembrane</keyword>
<dbReference type="EC" id="1.4.3.-" evidence="8"/>
<feature type="active site" description="Proton acceptor" evidence="6">
    <location>
        <position position="494"/>
    </location>
</feature>
<organism evidence="13 14">
    <name type="scientific">Mytilus galloprovincialis</name>
    <name type="common">Mediterranean mussel</name>
    <dbReference type="NCBI Taxonomy" id="29158"/>
    <lineage>
        <taxon>Eukaryota</taxon>
        <taxon>Metazoa</taxon>
        <taxon>Spiralia</taxon>
        <taxon>Lophotrochozoa</taxon>
        <taxon>Mollusca</taxon>
        <taxon>Bivalvia</taxon>
        <taxon>Autobranchia</taxon>
        <taxon>Pteriomorphia</taxon>
        <taxon>Mytilida</taxon>
        <taxon>Mytiloidea</taxon>
        <taxon>Mytilidae</taxon>
        <taxon>Mytilinae</taxon>
        <taxon>Mytilus</taxon>
    </lineage>
</organism>
<evidence type="ECO:0000256" key="2">
    <source>
        <dbReference type="ARBA" id="ARBA00022723"/>
    </source>
</evidence>
<dbReference type="InterPro" id="IPR000269">
    <property type="entry name" value="Cu_amine_oxidase"/>
</dbReference>
<dbReference type="FunFam" id="2.70.98.20:FF:000002">
    <property type="entry name" value="Amine oxidase"/>
    <property type="match status" value="1"/>
</dbReference>
<comment type="similarity">
    <text evidence="1 8">Belongs to the copper/topaquinone oxidase family.</text>
</comment>
<dbReference type="Proteomes" id="UP000596742">
    <property type="component" value="Unassembled WGS sequence"/>
</dbReference>
<dbReference type="Gene3D" id="3.10.450.40">
    <property type="match status" value="2"/>
</dbReference>
<keyword evidence="5 8" id="KW-0186">Copper</keyword>
<feature type="domain" description="Copper amine oxidase N3-terminal" evidence="12">
    <location>
        <begin position="307"/>
        <end position="370"/>
    </location>
</feature>
<gene>
    <name evidence="13" type="ORF">MGAL_10B016825</name>
</gene>
<dbReference type="InterPro" id="IPR049947">
    <property type="entry name" value="Cu_Am_Ox_Cu-bd"/>
</dbReference>
<keyword evidence="2 8" id="KW-0479">Metal-binding</keyword>
<evidence type="ECO:0000256" key="5">
    <source>
        <dbReference type="ARBA" id="ARBA00023008"/>
    </source>
</evidence>
<dbReference type="InterPro" id="IPR015798">
    <property type="entry name" value="Cu_amine_oxidase_C"/>
</dbReference>
<proteinExistence type="inferred from homology"/>
<evidence type="ECO:0000313" key="13">
    <source>
        <dbReference type="EMBL" id="VDI53873.1"/>
    </source>
</evidence>
<dbReference type="Pfam" id="PF01179">
    <property type="entry name" value="Cu_amine_oxid"/>
    <property type="match status" value="1"/>
</dbReference>
<dbReference type="InterPro" id="IPR016182">
    <property type="entry name" value="Cu_amine_oxidase_N-reg"/>
</dbReference>
<dbReference type="InterPro" id="IPR036460">
    <property type="entry name" value="Cu_amine_oxidase_C_sf"/>
</dbReference>
<evidence type="ECO:0000256" key="9">
    <source>
        <dbReference type="SAM" id="Phobius"/>
    </source>
</evidence>
<feature type="modified residue" description="2',4',5'-topaquinone" evidence="7">
    <location>
        <position position="582"/>
    </location>
</feature>
<dbReference type="GO" id="GO:0005507">
    <property type="term" value="F:copper ion binding"/>
    <property type="evidence" value="ECO:0007669"/>
    <property type="project" value="InterPro"/>
</dbReference>
<evidence type="ECO:0000256" key="7">
    <source>
        <dbReference type="PIRSR" id="PIRSR600269-51"/>
    </source>
</evidence>
<dbReference type="Pfam" id="PF02728">
    <property type="entry name" value="Cu_amine_oxidN3"/>
    <property type="match status" value="1"/>
</dbReference>
<dbReference type="Pfam" id="PF02727">
    <property type="entry name" value="Cu_amine_oxidN2"/>
    <property type="match status" value="1"/>
</dbReference>
<reference evidence="13" key="1">
    <citation type="submission" date="2018-11" db="EMBL/GenBank/DDBJ databases">
        <authorList>
            <person name="Alioto T."/>
            <person name="Alioto T."/>
        </authorList>
    </citation>
    <scope>NUCLEOTIDE SEQUENCE</scope>
</reference>
<keyword evidence="14" id="KW-1185">Reference proteome</keyword>
<evidence type="ECO:0000256" key="6">
    <source>
        <dbReference type="PIRSR" id="PIRSR600269-50"/>
    </source>
</evidence>
<dbReference type="PANTHER" id="PTHR10638">
    <property type="entry name" value="COPPER AMINE OXIDASE"/>
    <property type="match status" value="1"/>
</dbReference>
<evidence type="ECO:0000256" key="8">
    <source>
        <dbReference type="RuleBase" id="RU000672"/>
    </source>
</evidence>
<comment type="caution">
    <text evidence="13">The sequence shown here is derived from an EMBL/GenBank/DDBJ whole genome shotgun (WGS) entry which is preliminary data.</text>
</comment>
<evidence type="ECO:0000259" key="11">
    <source>
        <dbReference type="Pfam" id="PF02727"/>
    </source>
</evidence>
<dbReference type="EMBL" id="UYJE01007340">
    <property type="protein sequence ID" value="VDI53873.1"/>
    <property type="molecule type" value="Genomic_DNA"/>
</dbReference>
<dbReference type="GO" id="GO:0005886">
    <property type="term" value="C:plasma membrane"/>
    <property type="evidence" value="ECO:0007669"/>
    <property type="project" value="TreeGrafter"/>
</dbReference>
<dbReference type="PROSITE" id="PS01165">
    <property type="entry name" value="COPPER_AMINE_OXID_2"/>
    <property type="match status" value="1"/>
</dbReference>
<comment type="cofactor">
    <cofactor evidence="8">
        <name>Cu cation</name>
        <dbReference type="ChEBI" id="CHEBI:23378"/>
    </cofactor>
    <text evidence="8">Contains 1 topaquinone per subunit.</text>
</comment>
<dbReference type="SUPFAM" id="SSF49998">
    <property type="entry name" value="Amine oxidase catalytic domain"/>
    <property type="match status" value="1"/>
</dbReference>
<dbReference type="AlphaFoldDB" id="A0A8B6FWA1"/>
<dbReference type="InterPro" id="IPR015802">
    <property type="entry name" value="Cu_amine_oxidase_N3"/>
</dbReference>
<dbReference type="Gene3D" id="2.70.98.20">
    <property type="entry name" value="Copper amine oxidase, catalytic domain"/>
    <property type="match status" value="1"/>
</dbReference>
<sequence length="875" mass="99882">MTMQATVMVRYNGYASKLNGDEGNCNGNTTVMGSNASKCNGNEGNCNGHACICNGNESKCNDNAMVMHNGNARNVMEMRVHVMSNDGYCYGKSFKMADKVPSKTKEVDDKGKVQILQLAVLSAIVLLLAVCIIILSVFLSRDKMEICDTGYTVLPRDYEHPSVFDGLTPGEYEAVKTYMFTKTNLSLVLASEGTPKNAYIFMIDLLLPPKDKVIEHLDNGMKQPERKALVVLFRGDLSTGLVEEYEVGPLSYPNYHRKVNPHPIPFNFRPMDDPEYGRLFEIITKACETLYPLLIESYGLAYHNCTSSKNCMQFYDVAPRGINDEERRSWFWGFRDVEGLYLHPLGLEIQIDHVHRTFSDWKILQIVYNGQKRASPELLIEDYKKGNIKKLKIPTPTPEQNLYSTYKRRGESEMKVPLQGPKLIEPDGHRYKIHGLHVTYMHWEFNINTKASTGVQLFDIKFQKERIAYELSFQEACVFYSGYGPAQGITNYYDVSWFIGAYINELVVGVDCPDTATFLDVDFFLKSENPFRIKKGICVFEEHASVPLRRHYASDFHGSYFFYGGLGDYRLVVRSIANVWNYDYIFDYIFHLNGAIEVQVYSTGYVQSAFPLDDELRYGSKMASFMMANIHQHLFHYKVDLDINGRSNMYSTLDISTETFKSPWYSNFNKTQFKFELNKKSTEEEANYKTANEARYDIFYNDQVENEFKNKRAYRILNHGRSPYLLSKSSETNAARWAKFPLAVSKYKDNEISSTSIYANNGPRNPVVDFEKFISDNETLKNEDLVAWVTLGVLHIPHTEDIPSTTTAGSQVRFFILPFNYFPECPSMSSPNAVHITPKGENGINLNTFGTSHKSNCVQKQNGPASYDGRLYDAN</sequence>
<evidence type="ECO:0000259" key="10">
    <source>
        <dbReference type="Pfam" id="PF01179"/>
    </source>
</evidence>
<evidence type="ECO:0000313" key="14">
    <source>
        <dbReference type="Proteomes" id="UP000596742"/>
    </source>
</evidence>
<dbReference type="SUPFAM" id="SSF54416">
    <property type="entry name" value="Amine oxidase N-terminal region"/>
    <property type="match status" value="2"/>
</dbReference>
<dbReference type="InterPro" id="IPR015800">
    <property type="entry name" value="Cu_amine_oxidase_N2"/>
</dbReference>
<feature type="domain" description="Copper amine oxidase catalytic" evidence="10">
    <location>
        <begin position="422"/>
        <end position="828"/>
    </location>
</feature>
<dbReference type="OrthoDB" id="5379943at2759"/>
<feature type="domain" description="Copper amine oxidase N2-terminal" evidence="11">
    <location>
        <begin position="173"/>
        <end position="255"/>
    </location>
</feature>
<dbReference type="GO" id="GO:0008131">
    <property type="term" value="F:primary methylamine oxidase activity"/>
    <property type="evidence" value="ECO:0007669"/>
    <property type="project" value="InterPro"/>
</dbReference>
<keyword evidence="4 8" id="KW-0560">Oxidoreductase</keyword>
<comment type="PTM">
    <text evidence="7 8">Topaquinone (TPQ) is generated by copper-dependent autoxidation of a specific tyrosyl residue.</text>
</comment>
<evidence type="ECO:0000259" key="12">
    <source>
        <dbReference type="Pfam" id="PF02728"/>
    </source>
</evidence>
<evidence type="ECO:0000256" key="1">
    <source>
        <dbReference type="ARBA" id="ARBA00007983"/>
    </source>
</evidence>
<keyword evidence="9" id="KW-0472">Membrane</keyword>
<protein>
    <recommendedName>
        <fullName evidence="8">Amine oxidase</fullName>
        <ecNumber evidence="8">1.4.3.-</ecNumber>
    </recommendedName>
</protein>
<evidence type="ECO:0000256" key="3">
    <source>
        <dbReference type="ARBA" id="ARBA00022772"/>
    </source>
</evidence>
<feature type="transmembrane region" description="Helical" evidence="9">
    <location>
        <begin position="115"/>
        <end position="139"/>
    </location>
</feature>
<keyword evidence="3 6" id="KW-0801">TPQ</keyword>
<dbReference type="PANTHER" id="PTHR10638:SF20">
    <property type="entry name" value="AMINE OXIDASE"/>
    <property type="match status" value="1"/>
</dbReference>
<dbReference type="PRINTS" id="PR00766">
    <property type="entry name" value="CUDAOXIDASE"/>
</dbReference>
<dbReference type="GO" id="GO:0048038">
    <property type="term" value="F:quinone binding"/>
    <property type="evidence" value="ECO:0007669"/>
    <property type="project" value="InterPro"/>
</dbReference>
<name>A0A8B6FWA1_MYTGA</name>
<accession>A0A8B6FWA1</accession>
<evidence type="ECO:0000256" key="4">
    <source>
        <dbReference type="ARBA" id="ARBA00023002"/>
    </source>
</evidence>
<keyword evidence="9" id="KW-1133">Transmembrane helix</keyword>